<sequence length="956" mass="104225">MVGVLLPTRRTEAMGLPRSRSVMIWFCFLFFSIVTFHGRAFGQIVYSVSEEVNPGTFVGNIAKDLNLNTLELESRMFRLVSGSKKPYVEVNLKTGFLYVNERMDREEMCPNTRSCSLNLEAIVNNPFSVHRVEIKVLDVNDNFPTFPVKMQFFNVSESAFIGARLSLISAFDPDVGSNSVKNYKLSPNEHFSLDVQSGGEQSVSAELVLQKALDREKQPVIPLILTAVDGGKPPKSGTLEITVNVLDANDNSPVFSSSLYKVRVLENSPRGTSVISLSATDADEGANGEVLYLFNRHGQENILDTFTINPDTGEITVKSDIDFEQNPFYEIRVEAKDKGQSPMVTHCKVLVEVIDINDNAPQISVTSLLDAVKEDAKVGTAIALVTIYDSDGGNNGKVSCKLNNNFPFKLQNSYSNYYSIVLDAPLDRESTSQYNVTITATDEGTPPLSSTSVITVHVSDVNDNAPRFPEPVINVYVKENSQIGTVVCTVSATDPDENENARVSYTLVDSGSLNVPFSTLINVNSASGEIHSMRSFDYEEIKTFQFQVQATDSGVPPLSSNVTVNVFILDENDNSPGVLPPYSDQGSVNSENIPYSAEAGYFVAKIRAVDADSGYNALLSYHIAEPKGSNLFRIGTSNGEIRTKRRMSDNDLKTHPLLILVSDNGEPSLSATVSIDVVVVESKSEMQTPFRPVPSKEESFSDLNLYLLIAIVSVSLIFLLGLITLVAVKCHRTDGSLSRAPVITTHPDGSWSYSKSTQQYDVCFSSDTLKSDVVVFPTPFPPAEAELISINGGDSLKRNFTLPNSEKPKTPNADWRYSASLRAGMQSSVHMEESSVIQGAQGVLVQNWPTVSSAAGDAEGGEVSPPVGAGINSNSWHFRYGPGPGYGPPQHLKPGEVPEAFLIPGSPAIISIRQDQGGPDDKGDFITFGKKDETKKKKKKKKGKDKKEKGKDEGDE</sequence>
<evidence type="ECO:0000313" key="16">
    <source>
        <dbReference type="Ensembl" id="ENSSFOP00015052326.1"/>
    </source>
</evidence>
<dbReference type="PROSITE" id="PS00232">
    <property type="entry name" value="CADHERIN_1"/>
    <property type="match status" value="3"/>
</dbReference>
<dbReference type="PROSITE" id="PS50268">
    <property type="entry name" value="CADHERIN_2"/>
    <property type="match status" value="6"/>
</dbReference>
<dbReference type="Pfam" id="PF08266">
    <property type="entry name" value="Cadherin_2"/>
    <property type="match status" value="1"/>
</dbReference>
<evidence type="ECO:0000256" key="12">
    <source>
        <dbReference type="PROSITE-ProRule" id="PRU00043"/>
    </source>
</evidence>
<feature type="transmembrane region" description="Helical" evidence="14">
    <location>
        <begin position="705"/>
        <end position="728"/>
    </location>
</feature>
<evidence type="ECO:0000256" key="5">
    <source>
        <dbReference type="ARBA" id="ARBA00022729"/>
    </source>
</evidence>
<dbReference type="InterPro" id="IPR031904">
    <property type="entry name" value="Cadherin_CBD"/>
</dbReference>
<dbReference type="InterPro" id="IPR050174">
    <property type="entry name" value="Protocadherin/Cadherin-CA"/>
</dbReference>
<dbReference type="GO" id="GO:0005886">
    <property type="term" value="C:plasma membrane"/>
    <property type="evidence" value="ECO:0007669"/>
    <property type="project" value="UniProtKB-SubCell"/>
</dbReference>
<organism evidence="16 17">
    <name type="scientific">Scleropages formosus</name>
    <name type="common">Asian bonytongue</name>
    <name type="synonym">Osteoglossum formosum</name>
    <dbReference type="NCBI Taxonomy" id="113540"/>
    <lineage>
        <taxon>Eukaryota</taxon>
        <taxon>Metazoa</taxon>
        <taxon>Chordata</taxon>
        <taxon>Craniata</taxon>
        <taxon>Vertebrata</taxon>
        <taxon>Euteleostomi</taxon>
        <taxon>Actinopterygii</taxon>
        <taxon>Neopterygii</taxon>
        <taxon>Teleostei</taxon>
        <taxon>Osteoglossocephala</taxon>
        <taxon>Osteoglossomorpha</taxon>
        <taxon>Osteoglossiformes</taxon>
        <taxon>Osteoglossidae</taxon>
        <taxon>Scleropages</taxon>
    </lineage>
</organism>
<keyword evidence="7 12" id="KW-0106">Calcium</keyword>
<keyword evidence="5" id="KW-0732">Signal</keyword>
<dbReference type="FunFam" id="2.60.40.60:FF:000307">
    <property type="entry name" value="Zgc:123181"/>
    <property type="match status" value="1"/>
</dbReference>
<keyword evidence="4 14" id="KW-0812">Transmembrane</keyword>
<dbReference type="PRINTS" id="PR00205">
    <property type="entry name" value="CADHERIN"/>
</dbReference>
<dbReference type="InterPro" id="IPR015919">
    <property type="entry name" value="Cadherin-like_sf"/>
</dbReference>
<dbReference type="GO" id="GO:0007156">
    <property type="term" value="P:homophilic cell adhesion via plasma membrane adhesion molecules"/>
    <property type="evidence" value="ECO:0007669"/>
    <property type="project" value="InterPro"/>
</dbReference>
<evidence type="ECO:0000256" key="4">
    <source>
        <dbReference type="ARBA" id="ARBA00022692"/>
    </source>
</evidence>
<keyword evidence="10 14" id="KW-0472">Membrane</keyword>
<comment type="subcellular location">
    <subcellularLocation>
        <location evidence="2">Cell membrane</location>
        <topology evidence="2">Single-pass type I membrane protein</topology>
    </subcellularLocation>
</comment>
<evidence type="ECO:0000256" key="11">
    <source>
        <dbReference type="ARBA" id="ARBA00023180"/>
    </source>
</evidence>
<evidence type="ECO:0000313" key="17">
    <source>
        <dbReference type="Proteomes" id="UP000694397"/>
    </source>
</evidence>
<dbReference type="GeneTree" id="ENSGT00940000164173"/>
<dbReference type="Gene3D" id="2.60.40.60">
    <property type="entry name" value="Cadherins"/>
    <property type="match status" value="6"/>
</dbReference>
<dbReference type="RefSeq" id="XP_029107013.1">
    <property type="nucleotide sequence ID" value="XM_029251180.1"/>
</dbReference>
<keyword evidence="6" id="KW-0677">Repeat</keyword>
<evidence type="ECO:0000256" key="1">
    <source>
        <dbReference type="ARBA" id="ARBA00003436"/>
    </source>
</evidence>
<dbReference type="Ensembl" id="ENSSFOT00015075773.1">
    <property type="protein sequence ID" value="ENSSFOP00015052326.1"/>
    <property type="gene ID" value="ENSSFOG00015006332.2"/>
</dbReference>
<dbReference type="GO" id="GO:0009653">
    <property type="term" value="P:anatomical structure morphogenesis"/>
    <property type="evidence" value="ECO:0007669"/>
    <property type="project" value="UniProtKB-ARBA"/>
</dbReference>
<reference evidence="16" key="2">
    <citation type="submission" date="2025-08" db="UniProtKB">
        <authorList>
            <consortium name="Ensembl"/>
        </authorList>
    </citation>
    <scope>IDENTIFICATION</scope>
</reference>
<reference evidence="16" key="3">
    <citation type="submission" date="2025-09" db="UniProtKB">
        <authorList>
            <consortium name="Ensembl"/>
        </authorList>
    </citation>
    <scope>IDENTIFICATION</scope>
</reference>
<feature type="domain" description="Cadherin" evidence="15">
    <location>
        <begin position="256"/>
        <end position="363"/>
    </location>
</feature>
<feature type="domain" description="Cadherin" evidence="15">
    <location>
        <begin position="47"/>
        <end position="146"/>
    </location>
</feature>
<dbReference type="Pfam" id="PF16492">
    <property type="entry name" value="Cadherin_C_2"/>
    <property type="match status" value="1"/>
</dbReference>
<feature type="region of interest" description="Disordered" evidence="13">
    <location>
        <begin position="911"/>
        <end position="956"/>
    </location>
</feature>
<gene>
    <name evidence="16" type="primary">LOC108934193</name>
</gene>
<evidence type="ECO:0000256" key="10">
    <source>
        <dbReference type="ARBA" id="ARBA00023136"/>
    </source>
</evidence>
<dbReference type="PANTHER" id="PTHR24028:SF287">
    <property type="entry name" value="CADHERIN-RELATED NEURONAL RECEPTOR VARIABLE 1-RELATED"/>
    <property type="match status" value="1"/>
</dbReference>
<dbReference type="FunFam" id="2.60.40.60:FF:000004">
    <property type="entry name" value="Protocadherin 1 gamma 2"/>
    <property type="match status" value="1"/>
</dbReference>
<dbReference type="SMART" id="SM00112">
    <property type="entry name" value="CA"/>
    <property type="match status" value="6"/>
</dbReference>
<feature type="domain" description="Cadherin" evidence="15">
    <location>
        <begin position="372"/>
        <end position="468"/>
    </location>
</feature>
<keyword evidence="9 14" id="KW-1133">Transmembrane helix</keyword>
<keyword evidence="17" id="KW-1185">Reference proteome</keyword>
<feature type="domain" description="Cadherin" evidence="15">
    <location>
        <begin position="469"/>
        <end position="578"/>
    </location>
</feature>
<evidence type="ECO:0000256" key="6">
    <source>
        <dbReference type="ARBA" id="ARBA00022737"/>
    </source>
</evidence>
<dbReference type="Proteomes" id="UP000694397">
    <property type="component" value="Chromosome 4"/>
</dbReference>
<evidence type="ECO:0000256" key="2">
    <source>
        <dbReference type="ARBA" id="ARBA00004251"/>
    </source>
</evidence>
<evidence type="ECO:0000256" key="3">
    <source>
        <dbReference type="ARBA" id="ARBA00022475"/>
    </source>
</evidence>
<dbReference type="FunFam" id="2.60.40.60:FF:000018">
    <property type="entry name" value="Protocadherin gamma c3"/>
    <property type="match status" value="1"/>
</dbReference>
<keyword evidence="11" id="KW-0325">Glycoprotein</keyword>
<comment type="function">
    <text evidence="1">Potential calcium-dependent cell-adhesion protein. May be involved in the establishment and maintenance of specific neuronal connections in the brain.</text>
</comment>
<feature type="compositionally biased region" description="Basic and acidic residues" evidence="13">
    <location>
        <begin position="945"/>
        <end position="956"/>
    </location>
</feature>
<dbReference type="InterPro" id="IPR002126">
    <property type="entry name" value="Cadherin-like_dom"/>
</dbReference>
<dbReference type="InterPro" id="IPR013164">
    <property type="entry name" value="Cadherin_N"/>
</dbReference>
<evidence type="ECO:0000256" key="9">
    <source>
        <dbReference type="ARBA" id="ARBA00022989"/>
    </source>
</evidence>
<proteinExistence type="predicted"/>
<dbReference type="GeneID" id="108934193"/>
<dbReference type="FunFam" id="2.60.40.60:FF:000002">
    <property type="entry name" value="Protocadherin alpha 2"/>
    <property type="match status" value="1"/>
</dbReference>
<dbReference type="Pfam" id="PF00028">
    <property type="entry name" value="Cadherin"/>
    <property type="match status" value="5"/>
</dbReference>
<dbReference type="FunFam" id="2.60.40.60:FF:000001">
    <property type="entry name" value="Protocadherin alpha 2"/>
    <property type="match status" value="1"/>
</dbReference>
<evidence type="ECO:0000256" key="8">
    <source>
        <dbReference type="ARBA" id="ARBA00022889"/>
    </source>
</evidence>
<evidence type="ECO:0000256" key="13">
    <source>
        <dbReference type="SAM" id="MobiDB-lite"/>
    </source>
</evidence>
<dbReference type="InterPro" id="IPR020894">
    <property type="entry name" value="Cadherin_CS"/>
</dbReference>
<accession>A0A8C9VH86</accession>
<dbReference type="PANTHER" id="PTHR24028">
    <property type="entry name" value="CADHERIN-87A"/>
    <property type="match status" value="1"/>
</dbReference>
<dbReference type="Pfam" id="PF15974">
    <property type="entry name" value="Cadherin_tail"/>
    <property type="match status" value="1"/>
</dbReference>
<evidence type="ECO:0000256" key="7">
    <source>
        <dbReference type="ARBA" id="ARBA00022837"/>
    </source>
</evidence>
<dbReference type="CDD" id="cd11304">
    <property type="entry name" value="Cadherin_repeat"/>
    <property type="match status" value="6"/>
</dbReference>
<dbReference type="AlphaFoldDB" id="A0A8C9VH86"/>
<dbReference type="InterPro" id="IPR032455">
    <property type="entry name" value="Cadherin_C"/>
</dbReference>
<feature type="domain" description="Cadherin" evidence="15">
    <location>
        <begin position="593"/>
        <end position="691"/>
    </location>
</feature>
<name>A0A8C9VH86_SCLFO</name>
<dbReference type="SUPFAM" id="SSF49313">
    <property type="entry name" value="Cadherin-like"/>
    <property type="match status" value="6"/>
</dbReference>
<protein>
    <submittedName>
        <fullName evidence="16">Protocadherin alpha-C2-like</fullName>
    </submittedName>
</protein>
<evidence type="ECO:0000259" key="15">
    <source>
        <dbReference type="PROSITE" id="PS50268"/>
    </source>
</evidence>
<feature type="domain" description="Cadherin" evidence="15">
    <location>
        <begin position="147"/>
        <end position="255"/>
    </location>
</feature>
<feature type="compositionally biased region" description="Basic and acidic residues" evidence="13">
    <location>
        <begin position="919"/>
        <end position="935"/>
    </location>
</feature>
<keyword evidence="3" id="KW-1003">Cell membrane</keyword>
<dbReference type="GO" id="GO:0005509">
    <property type="term" value="F:calcium ion binding"/>
    <property type="evidence" value="ECO:0007669"/>
    <property type="project" value="UniProtKB-UniRule"/>
</dbReference>
<dbReference type="FunFam" id="2.60.40.60:FF:000129">
    <property type="entry name" value="protocadherin alpha-C2 isoform X1"/>
    <property type="match status" value="1"/>
</dbReference>
<keyword evidence="8" id="KW-0130">Cell adhesion</keyword>
<reference evidence="16 17" key="1">
    <citation type="submission" date="2019-04" db="EMBL/GenBank/DDBJ databases">
        <authorList>
            <consortium name="Wellcome Sanger Institute Data Sharing"/>
        </authorList>
    </citation>
    <scope>NUCLEOTIDE SEQUENCE [LARGE SCALE GENOMIC DNA]</scope>
</reference>
<evidence type="ECO:0000256" key="14">
    <source>
        <dbReference type="SAM" id="Phobius"/>
    </source>
</evidence>